<dbReference type="InterPro" id="IPR011856">
    <property type="entry name" value="tRNA_endonuc-like_dom_sf"/>
</dbReference>
<dbReference type="CDD" id="cd20736">
    <property type="entry name" value="PoNe_Nuclease"/>
    <property type="match status" value="1"/>
</dbReference>
<proteinExistence type="inferred from homology"/>
<dbReference type="PANTHER" id="PTHR34039:SF1">
    <property type="entry name" value="UPF0102 PROTEIN YRAN"/>
    <property type="match status" value="1"/>
</dbReference>
<dbReference type="Pfam" id="PF02021">
    <property type="entry name" value="UPF0102"/>
    <property type="match status" value="1"/>
</dbReference>
<evidence type="ECO:0000313" key="3">
    <source>
        <dbReference type="EMBL" id="MCO6393485.1"/>
    </source>
</evidence>
<dbReference type="Gene3D" id="3.40.1350.10">
    <property type="match status" value="1"/>
</dbReference>
<organism evidence="3 4">
    <name type="scientific">Corynebacterium lipophilum</name>
    <dbReference type="NCBI Taxonomy" id="2804918"/>
    <lineage>
        <taxon>Bacteria</taxon>
        <taxon>Bacillati</taxon>
        <taxon>Actinomycetota</taxon>
        <taxon>Actinomycetes</taxon>
        <taxon>Mycobacteriales</taxon>
        <taxon>Corynebacteriaceae</taxon>
        <taxon>Corynebacterium</taxon>
    </lineage>
</organism>
<dbReference type="Proteomes" id="UP001205920">
    <property type="component" value="Unassembled WGS sequence"/>
</dbReference>
<evidence type="ECO:0000256" key="1">
    <source>
        <dbReference type="ARBA" id="ARBA00006738"/>
    </source>
</evidence>
<dbReference type="InterPro" id="IPR003509">
    <property type="entry name" value="UPF0102_YraN-like"/>
</dbReference>
<accession>A0AAW5HUB4</accession>
<protein>
    <recommendedName>
        <fullName evidence="2">UPF0102 protein JMN37_00575</fullName>
    </recommendedName>
</protein>
<gene>
    <name evidence="3" type="ORF">JMN37_00575</name>
</gene>
<dbReference type="RefSeq" id="WP_083329535.1">
    <property type="nucleotide sequence ID" value="NZ_JAEUWV010000001.1"/>
</dbReference>
<comment type="caution">
    <text evidence="3">The sequence shown here is derived from an EMBL/GenBank/DDBJ whole genome shotgun (WGS) entry which is preliminary data.</text>
</comment>
<comment type="similarity">
    <text evidence="1 2">Belongs to the UPF0102 family.</text>
</comment>
<dbReference type="GO" id="GO:0003676">
    <property type="term" value="F:nucleic acid binding"/>
    <property type="evidence" value="ECO:0007669"/>
    <property type="project" value="InterPro"/>
</dbReference>
<dbReference type="SUPFAM" id="SSF52980">
    <property type="entry name" value="Restriction endonuclease-like"/>
    <property type="match status" value="1"/>
</dbReference>
<reference evidence="3 4" key="1">
    <citation type="submission" date="2021-01" db="EMBL/GenBank/DDBJ databases">
        <title>Identification and Characterization of Corynebacterium sp.</title>
        <authorList>
            <person name="Luo Q."/>
            <person name="Qu P."/>
            <person name="Chen Q."/>
        </authorList>
    </citation>
    <scope>NUCLEOTIDE SEQUENCE [LARGE SCALE GENOMIC DNA]</scope>
    <source>
        <strain evidence="3 4">MC-18</strain>
    </source>
</reference>
<evidence type="ECO:0000256" key="2">
    <source>
        <dbReference type="HAMAP-Rule" id="MF_00048"/>
    </source>
</evidence>
<dbReference type="PANTHER" id="PTHR34039">
    <property type="entry name" value="UPF0102 PROTEIN YRAN"/>
    <property type="match status" value="1"/>
</dbReference>
<dbReference type="EMBL" id="JAEUWV010000001">
    <property type="protein sequence ID" value="MCO6393485.1"/>
    <property type="molecule type" value="Genomic_DNA"/>
</dbReference>
<dbReference type="InterPro" id="IPR011335">
    <property type="entry name" value="Restrct_endonuc-II-like"/>
</dbReference>
<dbReference type="AlphaFoldDB" id="A0AAW5HUB4"/>
<name>A0AAW5HUB4_9CORY</name>
<dbReference type="HAMAP" id="MF_00048">
    <property type="entry name" value="UPF0102"/>
    <property type="match status" value="1"/>
</dbReference>
<evidence type="ECO:0000313" key="4">
    <source>
        <dbReference type="Proteomes" id="UP001205920"/>
    </source>
</evidence>
<keyword evidence="4" id="KW-1185">Reference proteome</keyword>
<sequence length="124" mass="14228">MQKPCMDQYQLGRLGEDAVLEEYLALGYTCLGRRVRLRHGEIDLIMQDSYGTVVFVEVKTRRLPGFGSVEAVHAKKMMAMRNAAAEWLRSTEGFYEVRFDVVEAMYHEDGFEFEFIMGVEDAAC</sequence>